<evidence type="ECO:0000256" key="1">
    <source>
        <dbReference type="SAM" id="MobiDB-lite"/>
    </source>
</evidence>
<dbReference type="GO" id="GO:0005667">
    <property type="term" value="C:transcription regulator complex"/>
    <property type="evidence" value="ECO:0007669"/>
    <property type="project" value="TreeGrafter"/>
</dbReference>
<dbReference type="SMART" id="SM00595">
    <property type="entry name" value="MADF"/>
    <property type="match status" value="1"/>
</dbReference>
<gene>
    <name evidence="3" type="ORF">ABG768_021858</name>
</gene>
<keyword evidence="4" id="KW-1185">Reference proteome</keyword>
<reference evidence="3 4" key="1">
    <citation type="submission" date="2024-05" db="EMBL/GenBank/DDBJ databases">
        <title>A high-quality chromosomal-level genome assembly of Topmouth culter (Culter alburnus).</title>
        <authorList>
            <person name="Zhao H."/>
        </authorList>
    </citation>
    <scope>NUCLEOTIDE SEQUENCE [LARGE SCALE GENOMIC DNA]</scope>
    <source>
        <strain evidence="3">CATC2023</strain>
        <tissue evidence="3">Muscle</tissue>
    </source>
</reference>
<feature type="region of interest" description="Disordered" evidence="1">
    <location>
        <begin position="90"/>
        <end position="143"/>
    </location>
</feature>
<name>A0AAW2AU55_CULAL</name>
<accession>A0AAW2AU55</accession>
<proteinExistence type="predicted"/>
<dbReference type="Pfam" id="PF10545">
    <property type="entry name" value="MADF_DNA_bdg"/>
    <property type="match status" value="1"/>
</dbReference>
<dbReference type="AlphaFoldDB" id="A0AAW2AU55"/>
<dbReference type="InterPro" id="IPR006578">
    <property type="entry name" value="MADF-dom"/>
</dbReference>
<dbReference type="PANTHER" id="PTHR12243:SF48">
    <property type="entry name" value="MADF DOMAIN-CONTAINING PROTEIN"/>
    <property type="match status" value="1"/>
</dbReference>
<comment type="caution">
    <text evidence="3">The sequence shown here is derived from an EMBL/GenBank/DDBJ whole genome shotgun (WGS) entry which is preliminary data.</text>
</comment>
<evidence type="ECO:0000259" key="2">
    <source>
        <dbReference type="Pfam" id="PF10545"/>
    </source>
</evidence>
<feature type="domain" description="MADF" evidence="2">
    <location>
        <begin position="27"/>
        <end position="70"/>
    </location>
</feature>
<sequence length="143" mass="15951">MEERLILSVSSHPEIYDTSSYFYRDDVCRKKWKSLRDTYLKEKRKEMEKRSGSAAGSVKKWKYSEILGFLEPFVTPWETTSNMVGVEAQVIEYNHPRDQGEAEAGDTETEPTDNEEADPRSPAASPVSPVPGPSPPAAAPTGV</sequence>
<evidence type="ECO:0000313" key="3">
    <source>
        <dbReference type="EMBL" id="KAK9976653.1"/>
    </source>
</evidence>
<dbReference type="GO" id="GO:0005634">
    <property type="term" value="C:nucleus"/>
    <property type="evidence" value="ECO:0007669"/>
    <property type="project" value="TreeGrafter"/>
</dbReference>
<dbReference type="PANTHER" id="PTHR12243">
    <property type="entry name" value="MADF DOMAIN TRANSCRIPTION FACTOR"/>
    <property type="match status" value="1"/>
</dbReference>
<protein>
    <recommendedName>
        <fullName evidence="2">MADF domain-containing protein</fullName>
    </recommendedName>
</protein>
<feature type="compositionally biased region" description="Acidic residues" evidence="1">
    <location>
        <begin position="101"/>
        <end position="116"/>
    </location>
</feature>
<dbReference type="GO" id="GO:0006357">
    <property type="term" value="P:regulation of transcription by RNA polymerase II"/>
    <property type="evidence" value="ECO:0007669"/>
    <property type="project" value="TreeGrafter"/>
</dbReference>
<feature type="compositionally biased region" description="Pro residues" evidence="1">
    <location>
        <begin position="128"/>
        <end position="143"/>
    </location>
</feature>
<evidence type="ECO:0000313" key="4">
    <source>
        <dbReference type="Proteomes" id="UP001479290"/>
    </source>
</evidence>
<dbReference type="Proteomes" id="UP001479290">
    <property type="component" value="Unassembled WGS sequence"/>
</dbReference>
<dbReference type="EMBL" id="JAWDJR010000004">
    <property type="protein sequence ID" value="KAK9976653.1"/>
    <property type="molecule type" value="Genomic_DNA"/>
</dbReference>
<organism evidence="3 4">
    <name type="scientific">Culter alburnus</name>
    <name type="common">Topmouth culter</name>
    <dbReference type="NCBI Taxonomy" id="194366"/>
    <lineage>
        <taxon>Eukaryota</taxon>
        <taxon>Metazoa</taxon>
        <taxon>Chordata</taxon>
        <taxon>Craniata</taxon>
        <taxon>Vertebrata</taxon>
        <taxon>Euteleostomi</taxon>
        <taxon>Actinopterygii</taxon>
        <taxon>Neopterygii</taxon>
        <taxon>Teleostei</taxon>
        <taxon>Ostariophysi</taxon>
        <taxon>Cypriniformes</taxon>
        <taxon>Xenocyprididae</taxon>
        <taxon>Xenocypridinae</taxon>
        <taxon>Culter</taxon>
    </lineage>
</organism>
<dbReference type="InterPro" id="IPR039353">
    <property type="entry name" value="TF_Adf1"/>
</dbReference>